<proteinExistence type="inferred from homology"/>
<name>A0A839NAB4_9MICO</name>
<reference evidence="7 8" key="1">
    <citation type="submission" date="2020-08" db="EMBL/GenBank/DDBJ databases">
        <title>Sequencing the genomes of 1000 actinobacteria strains.</title>
        <authorList>
            <person name="Klenk H.-P."/>
        </authorList>
    </citation>
    <scope>NUCLEOTIDE SEQUENCE [LARGE SCALE GENOMIC DNA]</scope>
    <source>
        <strain evidence="7 8">DSM 105369</strain>
    </source>
</reference>
<dbReference type="SUPFAM" id="SSF53335">
    <property type="entry name" value="S-adenosyl-L-methionine-dependent methyltransferases"/>
    <property type="match status" value="1"/>
</dbReference>
<gene>
    <name evidence="7" type="ORF">FHU39_001556</name>
</gene>
<dbReference type="PANTHER" id="PTHR43667">
    <property type="entry name" value="CYCLOPROPANE-FATTY-ACYL-PHOSPHOLIPID SYNTHASE"/>
    <property type="match status" value="1"/>
</dbReference>
<feature type="active site" evidence="6">
    <location>
        <position position="397"/>
    </location>
</feature>
<dbReference type="GO" id="GO:0008610">
    <property type="term" value="P:lipid biosynthetic process"/>
    <property type="evidence" value="ECO:0007669"/>
    <property type="project" value="InterPro"/>
</dbReference>
<evidence type="ECO:0000256" key="3">
    <source>
        <dbReference type="ARBA" id="ARBA00022679"/>
    </source>
</evidence>
<evidence type="ECO:0000313" key="8">
    <source>
        <dbReference type="Proteomes" id="UP000559182"/>
    </source>
</evidence>
<keyword evidence="8" id="KW-1185">Reference proteome</keyword>
<dbReference type="Pfam" id="PF02353">
    <property type="entry name" value="CMAS"/>
    <property type="match status" value="1"/>
</dbReference>
<dbReference type="RefSeq" id="WP_183319823.1">
    <property type="nucleotide sequence ID" value="NZ_JACHVQ010000001.1"/>
</dbReference>
<accession>A0A839NAB4</accession>
<dbReference type="PANTHER" id="PTHR43667:SF2">
    <property type="entry name" value="FATTY ACID C-METHYL TRANSFERASE"/>
    <property type="match status" value="1"/>
</dbReference>
<organism evidence="7 8">
    <name type="scientific">Flexivirga oryzae</name>
    <dbReference type="NCBI Taxonomy" id="1794944"/>
    <lineage>
        <taxon>Bacteria</taxon>
        <taxon>Bacillati</taxon>
        <taxon>Actinomycetota</taxon>
        <taxon>Actinomycetes</taxon>
        <taxon>Micrococcales</taxon>
        <taxon>Dermacoccaceae</taxon>
        <taxon>Flexivirga</taxon>
    </lineage>
</organism>
<evidence type="ECO:0000313" key="7">
    <source>
        <dbReference type="EMBL" id="MBB2891572.1"/>
    </source>
</evidence>
<evidence type="ECO:0000256" key="4">
    <source>
        <dbReference type="ARBA" id="ARBA00022691"/>
    </source>
</evidence>
<dbReference type="Gene3D" id="3.40.50.150">
    <property type="entry name" value="Vaccinia Virus protein VP39"/>
    <property type="match status" value="1"/>
</dbReference>
<evidence type="ECO:0000256" key="2">
    <source>
        <dbReference type="ARBA" id="ARBA00022603"/>
    </source>
</evidence>
<dbReference type="CDD" id="cd02440">
    <property type="entry name" value="AdoMet_MTases"/>
    <property type="match status" value="1"/>
</dbReference>
<evidence type="ECO:0000256" key="1">
    <source>
        <dbReference type="ARBA" id="ARBA00010815"/>
    </source>
</evidence>
<dbReference type="InterPro" id="IPR003333">
    <property type="entry name" value="CMAS"/>
</dbReference>
<protein>
    <submittedName>
        <fullName evidence="7">Cyclopropane-fatty-acyl-phospholipid synthase</fullName>
        <ecNumber evidence="7">2.1.1.79</ecNumber>
    </submittedName>
</protein>
<dbReference type="PIRSF" id="PIRSF003085">
    <property type="entry name" value="CMAS"/>
    <property type="match status" value="1"/>
</dbReference>
<keyword evidence="5" id="KW-0443">Lipid metabolism</keyword>
<dbReference type="EMBL" id="JACHVQ010000001">
    <property type="protein sequence ID" value="MBB2891572.1"/>
    <property type="molecule type" value="Genomic_DNA"/>
</dbReference>
<dbReference type="InterPro" id="IPR050723">
    <property type="entry name" value="CFA/CMAS"/>
</dbReference>
<dbReference type="GO" id="GO:0008825">
    <property type="term" value="F:cyclopropane-fatty-acyl-phospholipid synthase activity"/>
    <property type="evidence" value="ECO:0007669"/>
    <property type="project" value="UniProtKB-EC"/>
</dbReference>
<dbReference type="GO" id="GO:0032259">
    <property type="term" value="P:methylation"/>
    <property type="evidence" value="ECO:0007669"/>
    <property type="project" value="UniProtKB-KW"/>
</dbReference>
<evidence type="ECO:0000256" key="5">
    <source>
        <dbReference type="ARBA" id="ARBA00023098"/>
    </source>
</evidence>
<dbReference type="EC" id="2.1.1.79" evidence="7"/>
<dbReference type="AlphaFoldDB" id="A0A839NAB4"/>
<keyword evidence="4" id="KW-0949">S-adenosyl-L-methionine</keyword>
<comment type="similarity">
    <text evidence="1">Belongs to the CFA/CMAS family.</text>
</comment>
<keyword evidence="3 7" id="KW-0808">Transferase</keyword>
<keyword evidence="2 7" id="KW-0489">Methyltransferase</keyword>
<dbReference type="InterPro" id="IPR029063">
    <property type="entry name" value="SAM-dependent_MTases_sf"/>
</dbReference>
<evidence type="ECO:0000256" key="6">
    <source>
        <dbReference type="PIRSR" id="PIRSR003085-1"/>
    </source>
</evidence>
<comment type="caution">
    <text evidence="7">The sequence shown here is derived from an EMBL/GenBank/DDBJ whole genome shotgun (WGS) entry which is preliminary data.</text>
</comment>
<sequence length="419" mass="45849">MTTSLHRPLTDTAWPDVVHVPAGPRAVAGARVAAAIFRHAVQRLPLQVVLPTGVRIGAGGPAAPALRVHDLPSMMRRLATSGLIGFGESYVAGEWEANDLAAVIAVFARAVDKLVPSPLQHLRRLLLAAHPSADRPTSAQSPGNVHRHYDLSNELFAAFLDETMTYSAALFDHPTDAVWGDLAPAQLRKMDRLLDQAGVGPGTRLLEIGTGWGALAARAADRGAFVESVTLSSEQLDHARRRIADAGLSDRVRVRLADYRELTGSFDAIVSVEMIEAVGLEFLPAYFDTLHRCLAPGGRIALQAITMPHHRAITTQRTYTWIHKYIFPGGAIPSTRMLRNQASAVGLTMVDDLAMGVSYAATLRLWADRFDEHRGDLATLGFDELFARTWQFYLRYCEGGFRAGYLDVHQVTYRREGDS</sequence>
<dbReference type="Proteomes" id="UP000559182">
    <property type="component" value="Unassembled WGS sequence"/>
</dbReference>